<protein>
    <submittedName>
        <fullName evidence="1">Uncharacterized protein</fullName>
    </submittedName>
</protein>
<organism evidence="1 2">
    <name type="scientific">Shewanella benthica</name>
    <dbReference type="NCBI Taxonomy" id="43661"/>
    <lineage>
        <taxon>Bacteria</taxon>
        <taxon>Pseudomonadati</taxon>
        <taxon>Pseudomonadota</taxon>
        <taxon>Gammaproteobacteria</taxon>
        <taxon>Alteromonadales</taxon>
        <taxon>Shewanellaceae</taxon>
        <taxon>Shewanella</taxon>
    </lineage>
</organism>
<name>A0A330M072_9GAMM</name>
<dbReference type="AlphaFoldDB" id="A0A330M072"/>
<accession>A0A330M072</accession>
<gene>
    <name evidence="1" type="ORF">SHEWBE_1499</name>
</gene>
<dbReference type="KEGG" id="sbk:SHEWBE_1499"/>
<sequence>MDTILTVERTPREYEVLALLSWLEKKALLNSTYFMPRLNSIDEVNGIVQDIANIKLSRVFDDWQAFVAVFNEAEEKYPESIYCSEWREISERYRLKL</sequence>
<dbReference type="Proteomes" id="UP000250123">
    <property type="component" value="Chromosome SHEWBE"/>
</dbReference>
<proteinExistence type="predicted"/>
<evidence type="ECO:0000313" key="2">
    <source>
        <dbReference type="Proteomes" id="UP000250123"/>
    </source>
</evidence>
<reference evidence="2" key="1">
    <citation type="submission" date="2018-06" db="EMBL/GenBank/DDBJ databases">
        <authorList>
            <person name="Cea G.-C."/>
            <person name="William W."/>
        </authorList>
    </citation>
    <scope>NUCLEOTIDE SEQUENCE [LARGE SCALE GENOMIC DNA]</scope>
    <source>
        <strain evidence="2">DB21MT-2</strain>
    </source>
</reference>
<dbReference type="EMBL" id="LS483452">
    <property type="protein sequence ID" value="SQH75465.1"/>
    <property type="molecule type" value="Genomic_DNA"/>
</dbReference>
<dbReference type="RefSeq" id="WP_112351976.1">
    <property type="nucleotide sequence ID" value="NZ_LS483452.1"/>
</dbReference>
<evidence type="ECO:0000313" key="1">
    <source>
        <dbReference type="EMBL" id="SQH75465.1"/>
    </source>
</evidence>